<protein>
    <submittedName>
        <fullName evidence="1">Uncharacterized protein</fullName>
    </submittedName>
</protein>
<reference evidence="1" key="2">
    <citation type="journal article" date="2015" name="Data Brief">
        <title>Shoot transcriptome of the giant reed, Arundo donax.</title>
        <authorList>
            <person name="Barrero R.A."/>
            <person name="Guerrero F.D."/>
            <person name="Moolhuijzen P."/>
            <person name="Goolsby J.A."/>
            <person name="Tidwell J."/>
            <person name="Bellgard S.E."/>
            <person name="Bellgard M.I."/>
        </authorList>
    </citation>
    <scope>NUCLEOTIDE SEQUENCE</scope>
    <source>
        <tissue evidence="1">Shoot tissue taken approximately 20 cm above the soil surface</tissue>
    </source>
</reference>
<accession>A0A0A9BXL1</accession>
<dbReference type="EMBL" id="GBRH01229121">
    <property type="protein sequence ID" value="JAD68774.1"/>
    <property type="molecule type" value="Transcribed_RNA"/>
</dbReference>
<organism evidence="1">
    <name type="scientific">Arundo donax</name>
    <name type="common">Giant reed</name>
    <name type="synonym">Donax arundinaceus</name>
    <dbReference type="NCBI Taxonomy" id="35708"/>
    <lineage>
        <taxon>Eukaryota</taxon>
        <taxon>Viridiplantae</taxon>
        <taxon>Streptophyta</taxon>
        <taxon>Embryophyta</taxon>
        <taxon>Tracheophyta</taxon>
        <taxon>Spermatophyta</taxon>
        <taxon>Magnoliopsida</taxon>
        <taxon>Liliopsida</taxon>
        <taxon>Poales</taxon>
        <taxon>Poaceae</taxon>
        <taxon>PACMAD clade</taxon>
        <taxon>Arundinoideae</taxon>
        <taxon>Arundineae</taxon>
        <taxon>Arundo</taxon>
    </lineage>
</organism>
<sequence length="15" mass="1855">MHDPRRKLCEVQETL</sequence>
<proteinExistence type="predicted"/>
<name>A0A0A9BXL1_ARUDO</name>
<reference evidence="1" key="1">
    <citation type="submission" date="2014-09" db="EMBL/GenBank/DDBJ databases">
        <authorList>
            <person name="Magalhaes I.L.F."/>
            <person name="Oliveira U."/>
            <person name="Santos F.R."/>
            <person name="Vidigal T.H.D.A."/>
            <person name="Brescovit A.D."/>
            <person name="Santos A.J."/>
        </authorList>
    </citation>
    <scope>NUCLEOTIDE SEQUENCE</scope>
    <source>
        <tissue evidence="1">Shoot tissue taken approximately 20 cm above the soil surface</tissue>
    </source>
</reference>
<evidence type="ECO:0000313" key="1">
    <source>
        <dbReference type="EMBL" id="JAD68774.1"/>
    </source>
</evidence>